<name>A0A3E2U1W6_9FIRM</name>
<proteinExistence type="predicted"/>
<evidence type="ECO:0000313" key="2">
    <source>
        <dbReference type="Proteomes" id="UP000260782"/>
    </source>
</evidence>
<reference evidence="1 2" key="1">
    <citation type="submission" date="2018-08" db="EMBL/GenBank/DDBJ databases">
        <title>A genome reference for cultivated species of the human gut microbiota.</title>
        <authorList>
            <person name="Zou Y."/>
            <person name="Xue W."/>
            <person name="Luo G."/>
        </authorList>
    </citation>
    <scope>NUCLEOTIDE SEQUENCE [LARGE SCALE GENOMIC DNA]</scope>
    <source>
        <strain evidence="1 2">AF31-14AC</strain>
    </source>
</reference>
<gene>
    <name evidence="1" type="ORF">DWZ25_00030</name>
</gene>
<sequence>MRLAATLAAGLPPDSRSMMVLHGQKLTLAQTLQAAELDTLQAICWRIGRLAYADEKPPTSILNTLLGRTEAESEDSPVQYFDSPEEFEAAMRAAEGGEPDGKRH</sequence>
<dbReference type="RefSeq" id="WP_117529323.1">
    <property type="nucleotide sequence ID" value="NZ_QVES01000001.1"/>
</dbReference>
<protein>
    <submittedName>
        <fullName evidence="1">Uncharacterized protein</fullName>
    </submittedName>
</protein>
<accession>A0A3E2U1W6</accession>
<organism evidence="1 2">
    <name type="scientific">Faecalibacterium prausnitzii</name>
    <dbReference type="NCBI Taxonomy" id="853"/>
    <lineage>
        <taxon>Bacteria</taxon>
        <taxon>Bacillati</taxon>
        <taxon>Bacillota</taxon>
        <taxon>Clostridia</taxon>
        <taxon>Eubacteriales</taxon>
        <taxon>Oscillospiraceae</taxon>
        <taxon>Faecalibacterium</taxon>
    </lineage>
</organism>
<dbReference type="EMBL" id="QVES01000001">
    <property type="protein sequence ID" value="RGB90213.1"/>
    <property type="molecule type" value="Genomic_DNA"/>
</dbReference>
<evidence type="ECO:0000313" key="1">
    <source>
        <dbReference type="EMBL" id="RGB90213.1"/>
    </source>
</evidence>
<comment type="caution">
    <text evidence="1">The sequence shown here is derived from an EMBL/GenBank/DDBJ whole genome shotgun (WGS) entry which is preliminary data.</text>
</comment>
<dbReference type="Proteomes" id="UP000260782">
    <property type="component" value="Unassembled WGS sequence"/>
</dbReference>
<dbReference type="AlphaFoldDB" id="A0A3E2U1W6"/>